<reference evidence="1 2" key="1">
    <citation type="journal article" date="2019" name="Environ. Microbiol.">
        <title>Species interactions and distinct microbial communities in high Arctic permafrost affected cryosols are associated with the CH4 and CO2 gas fluxes.</title>
        <authorList>
            <person name="Altshuler I."/>
            <person name="Hamel J."/>
            <person name="Turney S."/>
            <person name="Magnuson E."/>
            <person name="Levesque R."/>
            <person name="Greer C."/>
            <person name="Whyte L.G."/>
        </authorList>
    </citation>
    <scope>NUCLEOTIDE SEQUENCE [LARGE SCALE GENOMIC DNA]</scope>
    <source>
        <strain evidence="1 2">S06.C</strain>
    </source>
</reference>
<sequence>MRINYVSPCCDLSESRLWIEKKMPTETMSTSDASNELDLALASIPNDLRKRLLRNYAAVKNNALQPHHDTVGHQAGKLAEVLLRVLQHLLTGASTPLSVGLGNNFKGECEKLEQVPKTAGAEGLRILMPRALAFLFTLRNKRDFGHVGGEVDANAIDALTAIRLADWCLCELVRVCHSVPLEDAKLICDSIAERQLPMTWTVLGRRRILDPTLTYRDQTLLLLYAEVDSAVPCEDLFDWTEHTQRSHFNRDVLSKLHKGRLIEWDRDTDMAILSPIGIREVEVGVIPRVKTLA</sequence>
<dbReference type="Proteomes" id="UP000319212">
    <property type="component" value="Unassembled WGS sequence"/>
</dbReference>
<proteinExistence type="predicted"/>
<evidence type="ECO:0000313" key="1">
    <source>
        <dbReference type="EMBL" id="TPG25832.1"/>
    </source>
</evidence>
<dbReference type="AlphaFoldDB" id="A0A502DM74"/>
<comment type="caution">
    <text evidence="1">The sequence shown here is derived from an EMBL/GenBank/DDBJ whole genome shotgun (WGS) entry which is preliminary data.</text>
</comment>
<organism evidence="1 2">
    <name type="scientific">Variovorax guangxiensis</name>
    <dbReference type="NCBI Taxonomy" id="1775474"/>
    <lineage>
        <taxon>Bacteria</taxon>
        <taxon>Pseudomonadati</taxon>
        <taxon>Pseudomonadota</taxon>
        <taxon>Betaproteobacteria</taxon>
        <taxon>Burkholderiales</taxon>
        <taxon>Comamonadaceae</taxon>
        <taxon>Variovorax</taxon>
    </lineage>
</organism>
<name>A0A502DM74_9BURK</name>
<evidence type="ECO:0000313" key="2">
    <source>
        <dbReference type="Proteomes" id="UP000319212"/>
    </source>
</evidence>
<protein>
    <submittedName>
        <fullName evidence="1">Uncharacterized protein</fullName>
    </submittedName>
</protein>
<gene>
    <name evidence="1" type="ORF">EAH82_15575</name>
</gene>
<dbReference type="EMBL" id="RCZI01000004">
    <property type="protein sequence ID" value="TPG25832.1"/>
    <property type="molecule type" value="Genomic_DNA"/>
</dbReference>
<accession>A0A502DM74</accession>